<dbReference type="Proteomes" id="UP000243217">
    <property type="component" value="Unassembled WGS sequence"/>
</dbReference>
<feature type="transmembrane region" description="Helical" evidence="2">
    <location>
        <begin position="136"/>
        <end position="153"/>
    </location>
</feature>
<evidence type="ECO:0000256" key="1">
    <source>
        <dbReference type="SAM" id="MobiDB-lite"/>
    </source>
</evidence>
<comment type="caution">
    <text evidence="4">The sequence shown here is derived from an EMBL/GenBank/DDBJ whole genome shotgun (WGS) entry which is preliminary data.</text>
</comment>
<feature type="compositionally biased region" description="Basic and acidic residues" evidence="1">
    <location>
        <begin position="348"/>
        <end position="360"/>
    </location>
</feature>
<keyword evidence="2" id="KW-1133">Transmembrane helix</keyword>
<evidence type="ECO:0000313" key="5">
    <source>
        <dbReference type="Proteomes" id="UP000243217"/>
    </source>
</evidence>
<feature type="transmembrane region" description="Helical" evidence="2">
    <location>
        <begin position="65"/>
        <end position="86"/>
    </location>
</feature>
<protein>
    <recommendedName>
        <fullName evidence="6">Ion transport domain-containing protein</fullName>
    </recommendedName>
</protein>
<name>A0A1W0A1J2_9STRA</name>
<keyword evidence="2" id="KW-0812">Transmembrane</keyword>
<reference evidence="4 5" key="1">
    <citation type="journal article" date="2014" name="Genome Biol. Evol.">
        <title>The secreted proteins of Achlya hypogyna and Thraustotheca clavata identify the ancestral oomycete secretome and reveal gene acquisitions by horizontal gene transfer.</title>
        <authorList>
            <person name="Misner I."/>
            <person name="Blouin N."/>
            <person name="Leonard G."/>
            <person name="Richards T.A."/>
            <person name="Lane C.E."/>
        </authorList>
    </citation>
    <scope>NUCLEOTIDE SEQUENCE [LARGE SCALE GENOMIC DNA]</scope>
    <source>
        <strain evidence="4 5">ATCC 34112</strain>
    </source>
</reference>
<proteinExistence type="predicted"/>
<feature type="region of interest" description="Disordered" evidence="1">
    <location>
        <begin position="348"/>
        <end position="367"/>
    </location>
</feature>
<evidence type="ECO:0000256" key="2">
    <source>
        <dbReference type="SAM" id="Phobius"/>
    </source>
</evidence>
<feature type="signal peptide" evidence="3">
    <location>
        <begin position="1"/>
        <end position="15"/>
    </location>
</feature>
<evidence type="ECO:0008006" key="6">
    <source>
        <dbReference type="Google" id="ProtNLM"/>
    </source>
</evidence>
<keyword evidence="3" id="KW-0732">Signal</keyword>
<keyword evidence="5" id="KW-1185">Reference proteome</keyword>
<evidence type="ECO:0000256" key="3">
    <source>
        <dbReference type="SAM" id="SignalP"/>
    </source>
</evidence>
<dbReference type="AlphaFoldDB" id="A0A1W0A1J2"/>
<feature type="transmembrane region" description="Helical" evidence="2">
    <location>
        <begin position="26"/>
        <end position="44"/>
    </location>
</feature>
<keyword evidence="2" id="KW-0472">Membrane</keyword>
<evidence type="ECO:0000313" key="4">
    <source>
        <dbReference type="EMBL" id="OQS03910.1"/>
    </source>
</evidence>
<dbReference type="EMBL" id="JNBS01000724">
    <property type="protein sequence ID" value="OQS03910.1"/>
    <property type="molecule type" value="Genomic_DNA"/>
</dbReference>
<feature type="chain" id="PRO_5013229717" description="Ion transport domain-containing protein" evidence="3">
    <location>
        <begin position="16"/>
        <end position="367"/>
    </location>
</feature>
<accession>A0A1W0A1J2</accession>
<sequence>MYLLICLFFVPMKLGAYGVVDRAIQVGSGGVITIFLWILFLQFLEVVPNTSYLLPLTARLMKDDVWNFFLFLEVFQIGLTITYYYIFVDMDDDAFGTLFQSFYSAYFVLFGQFPTDSLGSFNTTSSSQANSQSNEYYLYIFTVILMMFHATALDGGLERAHTKALASYAKSILHLEVSNYSEEENEKLMCLLKDRVNLIFTDPVHKAKQAIAMRENNIKKWETKVLDAVQIIRLELDHVKHFTVLAVYEVLKNELGFVDEAQDRIKNLFNQFQKCRDHITMLQKIKKLVNETMLLLYEMTYKRNLIDSIKLQQDFINNYLDSAIHDAEIALKKEPKVSDLMPMLEDISNKLETPKQETKTTRHGSNR</sequence>
<organism evidence="4 5">
    <name type="scientific">Thraustotheca clavata</name>
    <dbReference type="NCBI Taxonomy" id="74557"/>
    <lineage>
        <taxon>Eukaryota</taxon>
        <taxon>Sar</taxon>
        <taxon>Stramenopiles</taxon>
        <taxon>Oomycota</taxon>
        <taxon>Saprolegniomycetes</taxon>
        <taxon>Saprolegniales</taxon>
        <taxon>Achlyaceae</taxon>
        <taxon>Thraustotheca</taxon>
    </lineage>
</organism>
<dbReference type="OrthoDB" id="78684at2759"/>
<gene>
    <name evidence="4" type="ORF">THRCLA_03806</name>
</gene>